<name>A0ACC2WWN0_9TREE</name>
<gene>
    <name evidence="1" type="ORF">QFC24_006956</name>
</gene>
<organism evidence="1 2">
    <name type="scientific">Naganishia onofrii</name>
    <dbReference type="NCBI Taxonomy" id="1851511"/>
    <lineage>
        <taxon>Eukaryota</taxon>
        <taxon>Fungi</taxon>
        <taxon>Dikarya</taxon>
        <taxon>Basidiomycota</taxon>
        <taxon>Agaricomycotina</taxon>
        <taxon>Tremellomycetes</taxon>
        <taxon>Filobasidiales</taxon>
        <taxon>Filobasidiaceae</taxon>
        <taxon>Naganishia</taxon>
    </lineage>
</organism>
<comment type="caution">
    <text evidence="1">The sequence shown here is derived from an EMBL/GenBank/DDBJ whole genome shotgun (WGS) entry which is preliminary data.</text>
</comment>
<dbReference type="Proteomes" id="UP001234202">
    <property type="component" value="Unassembled WGS sequence"/>
</dbReference>
<keyword evidence="2" id="KW-1185">Reference proteome</keyword>
<sequence length="447" mass="51785">MSSGHEEPYYTDEVELQDIPPFAPPELWEAIDRAFNHRRNQLIPARVEKPNPAGTWIERFMSKDWVQWEWKVLVVGQRMRALLALSITEKWPRFFRYTNANDQIVDFPVTAALRLAAGQTTNRDVVDFCLSPQGLLLQPMPELVQTPLGFAYVTSRILTTKQGKDWFSGTARQRREMVKALKPWEYDYVLVPLVHPADTWQHPVRGLIEGMPLCYFVIIAGLNGRVAKRVFWGDPQSDQYSYALASADPRRQSIHGHLPVLEIDKVVRRIIESSKCSDGSGIAICLALARIYQRPHDFLRQHVYLMDPLAHRFNPVNPNASEFLLFPSSLDGENIAQGILITLIQVIRTVDGVPWPGEEERPSTMNDFGISPSAKEADLHDRLFPKNLNWWWNVWMDAEYHSWKDALYYMIYHERLDVGERHYLARQFREMVNQTRGMRLEGWTAES</sequence>
<accession>A0ACC2WWN0</accession>
<protein>
    <submittedName>
        <fullName evidence="1">Uncharacterized protein</fullName>
    </submittedName>
</protein>
<dbReference type="EMBL" id="JASBWV010000043">
    <property type="protein sequence ID" value="KAJ9115546.1"/>
    <property type="molecule type" value="Genomic_DNA"/>
</dbReference>
<evidence type="ECO:0000313" key="1">
    <source>
        <dbReference type="EMBL" id="KAJ9115546.1"/>
    </source>
</evidence>
<proteinExistence type="predicted"/>
<reference evidence="1" key="1">
    <citation type="submission" date="2023-04" db="EMBL/GenBank/DDBJ databases">
        <title>Draft Genome sequencing of Naganishia species isolated from polar environments using Oxford Nanopore Technology.</title>
        <authorList>
            <person name="Leo P."/>
            <person name="Venkateswaran K."/>
        </authorList>
    </citation>
    <scope>NUCLEOTIDE SEQUENCE</scope>
    <source>
        <strain evidence="1">DBVPG 5303</strain>
    </source>
</reference>
<evidence type="ECO:0000313" key="2">
    <source>
        <dbReference type="Proteomes" id="UP001234202"/>
    </source>
</evidence>